<sequence length="108" mass="12379">MVSYHHRFLHELVLSYPFHLITEDLCLMFIEGVPRWIRDVVDLYQLIPDYDQIVETVLEIEAMHDPPMEPVGLAQQPQEEIPAPPPVAPPLAEDHIEEDDGGIVVDED</sequence>
<name>W9RV69_9ROSA</name>
<protein>
    <submittedName>
        <fullName evidence="2">Uncharacterized protein</fullName>
    </submittedName>
</protein>
<accession>W9RV69</accession>
<feature type="compositionally biased region" description="Acidic residues" evidence="1">
    <location>
        <begin position="95"/>
        <end position="108"/>
    </location>
</feature>
<reference evidence="3" key="1">
    <citation type="submission" date="2013-01" db="EMBL/GenBank/DDBJ databases">
        <title>Draft Genome Sequence of a Mulberry Tree, Morus notabilis C.K. Schneid.</title>
        <authorList>
            <person name="He N."/>
            <person name="Zhao S."/>
        </authorList>
    </citation>
    <scope>NUCLEOTIDE SEQUENCE</scope>
</reference>
<keyword evidence="3" id="KW-1185">Reference proteome</keyword>
<dbReference type="Proteomes" id="UP000030645">
    <property type="component" value="Unassembled WGS sequence"/>
</dbReference>
<proteinExistence type="predicted"/>
<organism evidence="2 3">
    <name type="scientific">Morus notabilis</name>
    <dbReference type="NCBI Taxonomy" id="981085"/>
    <lineage>
        <taxon>Eukaryota</taxon>
        <taxon>Viridiplantae</taxon>
        <taxon>Streptophyta</taxon>
        <taxon>Embryophyta</taxon>
        <taxon>Tracheophyta</taxon>
        <taxon>Spermatophyta</taxon>
        <taxon>Magnoliopsida</taxon>
        <taxon>eudicotyledons</taxon>
        <taxon>Gunneridae</taxon>
        <taxon>Pentapetalae</taxon>
        <taxon>rosids</taxon>
        <taxon>fabids</taxon>
        <taxon>Rosales</taxon>
        <taxon>Moraceae</taxon>
        <taxon>Moreae</taxon>
        <taxon>Morus</taxon>
    </lineage>
</organism>
<evidence type="ECO:0000313" key="2">
    <source>
        <dbReference type="EMBL" id="EXC12068.1"/>
    </source>
</evidence>
<feature type="region of interest" description="Disordered" evidence="1">
    <location>
        <begin position="67"/>
        <end position="108"/>
    </location>
</feature>
<gene>
    <name evidence="2" type="ORF">L484_006612</name>
</gene>
<dbReference type="AlphaFoldDB" id="W9RV69"/>
<evidence type="ECO:0000256" key="1">
    <source>
        <dbReference type="SAM" id="MobiDB-lite"/>
    </source>
</evidence>
<evidence type="ECO:0000313" key="3">
    <source>
        <dbReference type="Proteomes" id="UP000030645"/>
    </source>
</evidence>
<dbReference type="EMBL" id="KE345709">
    <property type="protein sequence ID" value="EXC12068.1"/>
    <property type="molecule type" value="Genomic_DNA"/>
</dbReference>